<dbReference type="RefSeq" id="WP_209335867.1">
    <property type="nucleotide sequence ID" value="NZ_JAGIYY010000004.1"/>
</dbReference>
<dbReference type="EMBL" id="JAGIYY010000004">
    <property type="protein sequence ID" value="MBP0439843.1"/>
    <property type="molecule type" value="Genomic_DNA"/>
</dbReference>
<evidence type="ECO:0000313" key="3">
    <source>
        <dbReference type="Proteomes" id="UP000666240"/>
    </source>
</evidence>
<comment type="caution">
    <text evidence="2">The sequence shown here is derived from an EMBL/GenBank/DDBJ whole genome shotgun (WGS) entry which is preliminary data.</text>
</comment>
<keyword evidence="3" id="KW-1185">Reference proteome</keyword>
<dbReference type="AlphaFoldDB" id="A0A8J7R2S9"/>
<proteinExistence type="predicted"/>
<name>A0A8J7R2S9_9HYPH</name>
<gene>
    <name evidence="2" type="ORF">J5Y06_14380</name>
</gene>
<organism evidence="2 3">
    <name type="scientific">Tianweitania sediminis</name>
    <dbReference type="NCBI Taxonomy" id="1502156"/>
    <lineage>
        <taxon>Bacteria</taxon>
        <taxon>Pseudomonadati</taxon>
        <taxon>Pseudomonadota</taxon>
        <taxon>Alphaproteobacteria</taxon>
        <taxon>Hyphomicrobiales</taxon>
        <taxon>Phyllobacteriaceae</taxon>
        <taxon>Tianweitania</taxon>
    </lineage>
</organism>
<accession>A0A8J7R2S9</accession>
<protein>
    <submittedName>
        <fullName evidence="2">Uncharacterized protein</fullName>
    </submittedName>
</protein>
<feature type="compositionally biased region" description="Basic residues" evidence="1">
    <location>
        <begin position="17"/>
        <end position="29"/>
    </location>
</feature>
<evidence type="ECO:0000313" key="2">
    <source>
        <dbReference type="EMBL" id="MBP0439843.1"/>
    </source>
</evidence>
<evidence type="ECO:0000256" key="1">
    <source>
        <dbReference type="SAM" id="MobiDB-lite"/>
    </source>
</evidence>
<feature type="region of interest" description="Disordered" evidence="1">
    <location>
        <begin position="1"/>
        <end position="29"/>
    </location>
</feature>
<sequence>MIDAATQDTLVEEPVKKRSPRATKPRKSLLGKLSPEELQTLRLDDESRPQFDLVSDHFENCRAKLQAFGDEDIASMDNDRYDEHSVAQSEQHRSGMAVVHFLAPRILRLREGDAKRKWRSFLAKFRKEENLN</sequence>
<reference evidence="2" key="1">
    <citation type="submission" date="2021-03" db="EMBL/GenBank/DDBJ databases">
        <title>Genome sequencing and assembly of Tianweitania sediminis.</title>
        <authorList>
            <person name="Chhetri G."/>
        </authorList>
    </citation>
    <scope>NUCLEOTIDE SEQUENCE</scope>
    <source>
        <strain evidence="2">Z8</strain>
    </source>
</reference>
<dbReference type="Proteomes" id="UP000666240">
    <property type="component" value="Unassembled WGS sequence"/>
</dbReference>